<dbReference type="EMBL" id="CP147920">
    <property type="protein sequence ID" value="XAU15418.1"/>
    <property type="molecule type" value="Genomic_DNA"/>
</dbReference>
<feature type="region of interest" description="Disordered" evidence="1">
    <location>
        <begin position="90"/>
        <end position="114"/>
    </location>
</feature>
<evidence type="ECO:0000313" key="3">
    <source>
        <dbReference type="EMBL" id="XAU15418.1"/>
    </source>
</evidence>
<dbReference type="Proteomes" id="UP001447842">
    <property type="component" value="Chromosome"/>
</dbReference>
<name>A0ABZ3HBH7_9BACT</name>
<feature type="chain" id="PRO_5047393209" description="DUF4175 domain-containing protein" evidence="2">
    <location>
        <begin position="23"/>
        <end position="114"/>
    </location>
</feature>
<evidence type="ECO:0000256" key="2">
    <source>
        <dbReference type="SAM" id="SignalP"/>
    </source>
</evidence>
<feature type="signal peptide" evidence="2">
    <location>
        <begin position="1"/>
        <end position="22"/>
    </location>
</feature>
<proteinExistence type="predicted"/>
<keyword evidence="2" id="KW-0732">Signal</keyword>
<dbReference type="RefSeq" id="WP_345972901.1">
    <property type="nucleotide sequence ID" value="NZ_CP147920.1"/>
</dbReference>
<evidence type="ECO:0000313" key="4">
    <source>
        <dbReference type="Proteomes" id="UP001447842"/>
    </source>
</evidence>
<sequence>MKAITFAAAVLLALGLTTMAAAAQMGKCNGMGMQQGNMQQGKMMMNGDMNHDRMMMMQHLDNVKSCVNSATTTQELNMCNMKMRKGGPMMPQGMGGKNMGGQGMGGQKKCTGGN</sequence>
<protein>
    <recommendedName>
        <fullName evidence="5">DUF4175 domain-containing protein</fullName>
    </recommendedName>
</protein>
<organism evidence="3 4">
    <name type="scientific">Sulfurimonas diazotrophicus</name>
    <dbReference type="NCBI Taxonomy" id="3131939"/>
    <lineage>
        <taxon>Bacteria</taxon>
        <taxon>Pseudomonadati</taxon>
        <taxon>Campylobacterota</taxon>
        <taxon>Epsilonproteobacteria</taxon>
        <taxon>Campylobacterales</taxon>
        <taxon>Sulfurimonadaceae</taxon>
        <taxon>Sulfurimonas</taxon>
    </lineage>
</organism>
<feature type="compositionally biased region" description="Gly residues" evidence="1">
    <location>
        <begin position="93"/>
        <end position="114"/>
    </location>
</feature>
<gene>
    <name evidence="3" type="ORF">WCY31_01655</name>
</gene>
<evidence type="ECO:0008006" key="5">
    <source>
        <dbReference type="Google" id="ProtNLM"/>
    </source>
</evidence>
<accession>A0ABZ3HBH7</accession>
<keyword evidence="4" id="KW-1185">Reference proteome</keyword>
<evidence type="ECO:0000256" key="1">
    <source>
        <dbReference type="SAM" id="MobiDB-lite"/>
    </source>
</evidence>
<reference evidence="3 4" key="1">
    <citation type="submission" date="2024-03" db="EMBL/GenBank/DDBJ databases">
        <title>Sulfurimonas sp. HSL3-1.</title>
        <authorList>
            <person name="Wang S."/>
        </authorList>
    </citation>
    <scope>NUCLEOTIDE SEQUENCE [LARGE SCALE GENOMIC DNA]</scope>
    <source>
        <strain evidence="3 4">HSL3-1</strain>
    </source>
</reference>